<comment type="caution">
    <text evidence="4">The sequence shown here is derived from an EMBL/GenBank/DDBJ whole genome shotgun (WGS) entry which is preliminary data.</text>
</comment>
<accession>A0AAV5ARE3</accession>
<dbReference type="PRINTS" id="PR00080">
    <property type="entry name" value="SDRFAMILY"/>
</dbReference>
<gene>
    <name evidence="4" type="ORF">RCZ15_00900</name>
    <name evidence="5" type="ORF">RCZ16_06930</name>
</gene>
<dbReference type="AlphaFoldDB" id="A0AAV5ARE3"/>
<evidence type="ECO:0000256" key="2">
    <source>
        <dbReference type="ARBA" id="ARBA00023002"/>
    </source>
</evidence>
<evidence type="ECO:0000313" key="6">
    <source>
        <dbReference type="Proteomes" id="UP001207736"/>
    </source>
</evidence>
<reference evidence="4 7" key="1">
    <citation type="submission" date="2021-11" db="EMBL/GenBank/DDBJ databases">
        <title>Draft genome sequence of Capnocytophaga sp. strain KC07075 isolated from cat oral cavity.</title>
        <authorList>
            <person name="Suzuki M."/>
            <person name="Imaoka K."/>
            <person name="Kimura M."/>
            <person name="Morikawa S."/>
            <person name="Maeda K."/>
        </authorList>
    </citation>
    <scope>NUCLEOTIDE SEQUENCE</scope>
    <source>
        <strain evidence="4">KC07075</strain>
        <strain evidence="5 7">KC07079</strain>
    </source>
</reference>
<keyword evidence="2" id="KW-0560">Oxidoreductase</keyword>
<dbReference type="GO" id="GO:0016491">
    <property type="term" value="F:oxidoreductase activity"/>
    <property type="evidence" value="ECO:0007669"/>
    <property type="project" value="UniProtKB-KW"/>
</dbReference>
<evidence type="ECO:0000256" key="3">
    <source>
        <dbReference type="RuleBase" id="RU000363"/>
    </source>
</evidence>
<dbReference type="Pfam" id="PF00106">
    <property type="entry name" value="adh_short"/>
    <property type="match status" value="1"/>
</dbReference>
<dbReference type="CDD" id="cd05374">
    <property type="entry name" value="17beta-HSD-like_SDR_c"/>
    <property type="match status" value="1"/>
</dbReference>
<protein>
    <submittedName>
        <fullName evidence="4">Short-chain dehydrogenase/reductase</fullName>
    </submittedName>
</protein>
<dbReference type="EMBL" id="BQKA01000001">
    <property type="protein sequence ID" value="GJM49114.1"/>
    <property type="molecule type" value="Genomic_DNA"/>
</dbReference>
<name>A0AAV5ARE3_9FLAO</name>
<dbReference type="PANTHER" id="PTHR43976:SF16">
    <property type="entry name" value="SHORT-CHAIN DEHYDROGENASE_REDUCTASE FAMILY PROTEIN"/>
    <property type="match status" value="1"/>
</dbReference>
<keyword evidence="7" id="KW-1185">Reference proteome</keyword>
<dbReference type="Proteomes" id="UP001207736">
    <property type="component" value="Unassembled WGS sequence"/>
</dbReference>
<dbReference type="InterPro" id="IPR002347">
    <property type="entry name" value="SDR_fam"/>
</dbReference>
<dbReference type="Gene3D" id="3.40.50.720">
    <property type="entry name" value="NAD(P)-binding Rossmann-like Domain"/>
    <property type="match status" value="1"/>
</dbReference>
<dbReference type="PANTHER" id="PTHR43976">
    <property type="entry name" value="SHORT CHAIN DEHYDROGENASE"/>
    <property type="match status" value="1"/>
</dbReference>
<dbReference type="InterPro" id="IPR051911">
    <property type="entry name" value="SDR_oxidoreductase"/>
</dbReference>
<organism evidence="4 6">
    <name type="scientific">Capnocytophaga catalasegens</name>
    <dbReference type="NCBI Taxonomy" id="1004260"/>
    <lineage>
        <taxon>Bacteria</taxon>
        <taxon>Pseudomonadati</taxon>
        <taxon>Bacteroidota</taxon>
        <taxon>Flavobacteriia</taxon>
        <taxon>Flavobacteriales</taxon>
        <taxon>Flavobacteriaceae</taxon>
        <taxon>Capnocytophaga</taxon>
    </lineage>
</organism>
<evidence type="ECO:0000313" key="7">
    <source>
        <dbReference type="Proteomes" id="UP001208692"/>
    </source>
</evidence>
<sequence length="266" mass="29701">MNKIVLITGATSGIGKNTAEFLSDKGYKVYGTGRNPKEETNKYTLLRMDVREETSIKEVISQILEKEGKIDVLINNAGVGISGAMEEIPTSELENLFQTNFFGAINIMKAVLPSMRANHSGLIINITSIAGYMGLPFRGGYSASKGALMLATEAMRMEVKPFGIQMTCIAPGDFATDIASRRYHEPVGTDSPYKDTYQLSLNLMNQHVSSGQNPLLMAERIYKIIQKSSPNVHYKQASFLQKFSIVLKRLLPDKWYEKMLMNHYKL</sequence>
<proteinExistence type="inferred from homology"/>
<dbReference type="PRINTS" id="PR00081">
    <property type="entry name" value="GDHRDH"/>
</dbReference>
<dbReference type="EMBL" id="BQKB01000011">
    <property type="protein sequence ID" value="GJM52375.1"/>
    <property type="molecule type" value="Genomic_DNA"/>
</dbReference>
<dbReference type="RefSeq" id="WP_264845057.1">
    <property type="nucleotide sequence ID" value="NZ_BPMA01000002.1"/>
</dbReference>
<evidence type="ECO:0000313" key="5">
    <source>
        <dbReference type="EMBL" id="GJM52375.1"/>
    </source>
</evidence>
<dbReference type="InterPro" id="IPR036291">
    <property type="entry name" value="NAD(P)-bd_dom_sf"/>
</dbReference>
<evidence type="ECO:0000313" key="4">
    <source>
        <dbReference type="EMBL" id="GJM49114.1"/>
    </source>
</evidence>
<dbReference type="SUPFAM" id="SSF51735">
    <property type="entry name" value="NAD(P)-binding Rossmann-fold domains"/>
    <property type="match status" value="1"/>
</dbReference>
<comment type="similarity">
    <text evidence="1 3">Belongs to the short-chain dehydrogenases/reductases (SDR) family.</text>
</comment>
<evidence type="ECO:0000256" key="1">
    <source>
        <dbReference type="ARBA" id="ARBA00006484"/>
    </source>
</evidence>
<dbReference type="Proteomes" id="UP001208692">
    <property type="component" value="Unassembled WGS sequence"/>
</dbReference>